<dbReference type="OrthoDB" id="9783823at2"/>
<feature type="transmembrane region" description="Helical" evidence="7">
    <location>
        <begin position="327"/>
        <end position="347"/>
    </location>
</feature>
<comment type="similarity">
    <text evidence="2">Belongs to the major facilitator superfamily. Sugar transporter (TC 2.A.1.1) family.</text>
</comment>
<evidence type="ECO:0000256" key="3">
    <source>
        <dbReference type="ARBA" id="ARBA00022448"/>
    </source>
</evidence>
<dbReference type="PANTHER" id="PTHR48020:SF12">
    <property type="entry name" value="PROTON MYO-INOSITOL COTRANSPORTER"/>
    <property type="match status" value="1"/>
</dbReference>
<keyword evidence="5 7" id="KW-1133">Transmembrane helix</keyword>
<reference evidence="10" key="1">
    <citation type="submission" date="2019-08" db="EMBL/GenBank/DDBJ databases">
        <title>Seonamhaeicola sediminis sp. nov., isolated from marine sediment.</title>
        <authorList>
            <person name="Cao W.R."/>
        </authorList>
    </citation>
    <scope>NUCLEOTIDE SEQUENCE [LARGE SCALE GENOMIC DNA]</scope>
    <source>
        <strain evidence="10">Gy8</strain>
    </source>
</reference>
<evidence type="ECO:0000256" key="5">
    <source>
        <dbReference type="ARBA" id="ARBA00022989"/>
    </source>
</evidence>
<keyword evidence="4 7" id="KW-0812">Transmembrane</keyword>
<evidence type="ECO:0000256" key="6">
    <source>
        <dbReference type="ARBA" id="ARBA00023136"/>
    </source>
</evidence>
<feature type="transmembrane region" description="Helical" evidence="7">
    <location>
        <begin position="49"/>
        <end position="69"/>
    </location>
</feature>
<feature type="transmembrane region" description="Helical" evidence="7">
    <location>
        <begin position="260"/>
        <end position="282"/>
    </location>
</feature>
<feature type="transmembrane region" description="Helical" evidence="7">
    <location>
        <begin position="483"/>
        <end position="503"/>
    </location>
</feature>
<feature type="transmembrane region" description="Helical" evidence="7">
    <location>
        <begin position="451"/>
        <end position="471"/>
    </location>
</feature>
<dbReference type="AlphaFoldDB" id="A0A5C7AN13"/>
<evidence type="ECO:0000256" key="4">
    <source>
        <dbReference type="ARBA" id="ARBA00022692"/>
    </source>
</evidence>
<feature type="transmembrane region" description="Helical" evidence="7">
    <location>
        <begin position="101"/>
        <end position="122"/>
    </location>
</feature>
<evidence type="ECO:0000313" key="9">
    <source>
        <dbReference type="EMBL" id="TXE10150.1"/>
    </source>
</evidence>
<sequence>MGSYKRKAYIYSTIVAMGGFVFGLDAALISGTVDFISQEFSLNEFELGMVVGAPALGVILALLFAGYSCDKLGRKTTLQIVAALYVVSAIGSTLAPDYWTLLSFRFLGGLAFTSISLASMYIGEIAPPKLRGKLVTMIQINIVIGLSGAYFINYLILQWSTTGNNWATDLGLNENTWRWMLGSEIIPAIIWFVLLFVVPKSPSWLFFKGKISNAKQTLLKLMPASEVDGHIAEMDKSLEETDNRSVWAQFKGIFSKEYRVVFVIAFTLAIAQQTSGINAILFYAPTVFEQIGLGKDAAFMQAIWTGLTGLLFTILGLVCVDKLGRKPMILGGMLWVVLSLGIAYYGFKTASYTLTEDAVVEMTEFKNPERLQSMIGVQYSSDIELKKALFDAIGEDEARQYSGLLIQKSAKINAILILIGILSFIAAFHFSIGPVMWVLFSEIFPNAIRGIAIPFFTFITSTTSWLIQAFFPSQLASFGISNTLLFYAVTVFLGMVILSKYLIETKGLSIEEIQAKLQK</sequence>
<dbReference type="PANTHER" id="PTHR48020">
    <property type="entry name" value="PROTON MYO-INOSITOL COTRANSPORTER"/>
    <property type="match status" value="1"/>
</dbReference>
<gene>
    <name evidence="9" type="ORF">FUA26_11805</name>
</gene>
<dbReference type="SUPFAM" id="SSF103473">
    <property type="entry name" value="MFS general substrate transporter"/>
    <property type="match status" value="1"/>
</dbReference>
<dbReference type="Pfam" id="PF00083">
    <property type="entry name" value="Sugar_tr"/>
    <property type="match status" value="2"/>
</dbReference>
<dbReference type="InterPro" id="IPR050814">
    <property type="entry name" value="Myo-inositol_Transporter"/>
</dbReference>
<dbReference type="Gene3D" id="1.20.1250.20">
    <property type="entry name" value="MFS general substrate transporter like domains"/>
    <property type="match status" value="2"/>
</dbReference>
<feature type="transmembrane region" description="Helical" evidence="7">
    <location>
        <begin position="302"/>
        <end position="320"/>
    </location>
</feature>
<evidence type="ECO:0000259" key="8">
    <source>
        <dbReference type="PROSITE" id="PS50850"/>
    </source>
</evidence>
<feature type="transmembrane region" description="Helical" evidence="7">
    <location>
        <begin position="76"/>
        <end position="95"/>
    </location>
</feature>
<dbReference type="InterPro" id="IPR036259">
    <property type="entry name" value="MFS_trans_sf"/>
</dbReference>
<protein>
    <submittedName>
        <fullName evidence="9">Sugar porter family MFS transporter</fullName>
    </submittedName>
</protein>
<feature type="transmembrane region" description="Helical" evidence="7">
    <location>
        <begin position="414"/>
        <end position="439"/>
    </location>
</feature>
<name>A0A5C7AN13_9FLAO</name>
<dbReference type="PRINTS" id="PR00171">
    <property type="entry name" value="SUGRTRNSPORT"/>
</dbReference>
<dbReference type="PROSITE" id="PS00216">
    <property type="entry name" value="SUGAR_TRANSPORT_1"/>
    <property type="match status" value="1"/>
</dbReference>
<dbReference type="PROSITE" id="PS50850">
    <property type="entry name" value="MFS"/>
    <property type="match status" value="1"/>
</dbReference>
<feature type="transmembrane region" description="Helical" evidence="7">
    <location>
        <begin position="9"/>
        <end position="29"/>
    </location>
</feature>
<comment type="subcellular location">
    <subcellularLocation>
        <location evidence="1">Membrane</location>
        <topology evidence="1">Multi-pass membrane protein</topology>
    </subcellularLocation>
</comment>
<evidence type="ECO:0000313" key="10">
    <source>
        <dbReference type="Proteomes" id="UP000321790"/>
    </source>
</evidence>
<dbReference type="RefSeq" id="WP_147136203.1">
    <property type="nucleotide sequence ID" value="NZ_VOSC01000025.1"/>
</dbReference>
<feature type="transmembrane region" description="Helical" evidence="7">
    <location>
        <begin position="177"/>
        <end position="198"/>
    </location>
</feature>
<dbReference type="EMBL" id="VOSC01000025">
    <property type="protein sequence ID" value="TXE10150.1"/>
    <property type="molecule type" value="Genomic_DNA"/>
</dbReference>
<organism evidence="9 10">
    <name type="scientific">Seonamhaeicola algicola</name>
    <dbReference type="NCBI Taxonomy" id="1719036"/>
    <lineage>
        <taxon>Bacteria</taxon>
        <taxon>Pseudomonadati</taxon>
        <taxon>Bacteroidota</taxon>
        <taxon>Flavobacteriia</taxon>
        <taxon>Flavobacteriales</taxon>
        <taxon>Flavobacteriaceae</taxon>
    </lineage>
</organism>
<feature type="domain" description="Major facilitator superfamily (MFS) profile" evidence="8">
    <location>
        <begin position="11"/>
        <end position="506"/>
    </location>
</feature>
<comment type="caution">
    <text evidence="9">The sequence shown here is derived from an EMBL/GenBank/DDBJ whole genome shotgun (WGS) entry which is preliminary data.</text>
</comment>
<dbReference type="GO" id="GO:0016020">
    <property type="term" value="C:membrane"/>
    <property type="evidence" value="ECO:0007669"/>
    <property type="project" value="UniProtKB-SubCell"/>
</dbReference>
<evidence type="ECO:0000256" key="1">
    <source>
        <dbReference type="ARBA" id="ARBA00004141"/>
    </source>
</evidence>
<dbReference type="InterPro" id="IPR020846">
    <property type="entry name" value="MFS_dom"/>
</dbReference>
<evidence type="ECO:0000256" key="2">
    <source>
        <dbReference type="ARBA" id="ARBA00010992"/>
    </source>
</evidence>
<keyword evidence="3" id="KW-0813">Transport</keyword>
<dbReference type="InterPro" id="IPR003663">
    <property type="entry name" value="Sugar/inositol_transpt"/>
</dbReference>
<dbReference type="InterPro" id="IPR005829">
    <property type="entry name" value="Sugar_transporter_CS"/>
</dbReference>
<dbReference type="GO" id="GO:0022857">
    <property type="term" value="F:transmembrane transporter activity"/>
    <property type="evidence" value="ECO:0007669"/>
    <property type="project" value="InterPro"/>
</dbReference>
<accession>A0A5C7AN13</accession>
<feature type="transmembrane region" description="Helical" evidence="7">
    <location>
        <begin position="134"/>
        <end position="157"/>
    </location>
</feature>
<evidence type="ECO:0000256" key="7">
    <source>
        <dbReference type="SAM" id="Phobius"/>
    </source>
</evidence>
<proteinExistence type="inferred from homology"/>
<keyword evidence="10" id="KW-1185">Reference proteome</keyword>
<dbReference type="InterPro" id="IPR005828">
    <property type="entry name" value="MFS_sugar_transport-like"/>
</dbReference>
<keyword evidence="6 7" id="KW-0472">Membrane</keyword>
<dbReference type="Proteomes" id="UP000321790">
    <property type="component" value="Unassembled WGS sequence"/>
</dbReference>